<keyword evidence="2" id="KW-0812">Transmembrane</keyword>
<name>A0ABW9F3X1_9GAMM</name>
<feature type="transmembrane region" description="Helical" evidence="2">
    <location>
        <begin position="77"/>
        <end position="95"/>
    </location>
</feature>
<dbReference type="RefSeq" id="WP_050076023.1">
    <property type="nucleotide sequence ID" value="NZ_CABHYG010000013.1"/>
</dbReference>
<reference evidence="3 4" key="1">
    <citation type="journal article" date="2024" name="Infect. Genet. Evol.">
        <title>Characteristics and comparative genome analysis of Yersinia enterocolitica and related species associated with human infections in Switzerland 2019-2023.</title>
        <authorList>
            <person name="Stevens M.J.A."/>
            <person name="Horlbog J.A."/>
            <person name="Diethelm A."/>
            <person name="Stephan R."/>
            <person name="Nuesch-Inderbinen M."/>
        </authorList>
    </citation>
    <scope>NUCLEOTIDE SEQUENCE [LARGE SCALE GENOMIC DNA]</scope>
    <source>
        <strain evidence="3 4">N20-0302</strain>
    </source>
</reference>
<organism evidence="3 4">
    <name type="scientific">Yersinia proxima</name>
    <dbReference type="NCBI Taxonomy" id="2890316"/>
    <lineage>
        <taxon>Bacteria</taxon>
        <taxon>Pseudomonadati</taxon>
        <taxon>Pseudomonadota</taxon>
        <taxon>Gammaproteobacteria</taxon>
        <taxon>Enterobacterales</taxon>
        <taxon>Yersiniaceae</taxon>
        <taxon>Yersinia</taxon>
    </lineage>
</organism>
<gene>
    <name evidence="3" type="ORF">WFP14_19140</name>
</gene>
<evidence type="ECO:0000256" key="1">
    <source>
        <dbReference type="SAM" id="MobiDB-lite"/>
    </source>
</evidence>
<dbReference type="GeneID" id="93971062"/>
<evidence type="ECO:0000313" key="3">
    <source>
        <dbReference type="EMBL" id="MFM1348660.1"/>
    </source>
</evidence>
<feature type="transmembrane region" description="Helical" evidence="2">
    <location>
        <begin position="41"/>
        <end position="65"/>
    </location>
</feature>
<comment type="caution">
    <text evidence="3">The sequence shown here is derived from an EMBL/GenBank/DDBJ whole genome shotgun (WGS) entry which is preliminary data.</text>
</comment>
<proteinExistence type="predicted"/>
<keyword evidence="2" id="KW-1133">Transmembrane helix</keyword>
<dbReference type="Proteomes" id="UP001629523">
    <property type="component" value="Unassembled WGS sequence"/>
</dbReference>
<feature type="transmembrane region" description="Helical" evidence="2">
    <location>
        <begin position="101"/>
        <end position="116"/>
    </location>
</feature>
<keyword evidence="2" id="KW-0472">Membrane</keyword>
<sequence length="149" mass="16034">MANSSTIDILNSTSQEMNKTFSTGVSGQTASSTKALWTPELVMSLSTGILVFTAFILVLITYILIKCKLRGGYILKMYTIVLIISFSAYLCVTGYDNNQLAPILGLFGAIAGYLLGKDDVKRNTTDQVSPAPPRPADLKPDPIDPPANN</sequence>
<protein>
    <recommendedName>
        <fullName evidence="5">Inner membrane protein</fullName>
    </recommendedName>
</protein>
<evidence type="ECO:0000313" key="4">
    <source>
        <dbReference type="Proteomes" id="UP001629523"/>
    </source>
</evidence>
<feature type="region of interest" description="Disordered" evidence="1">
    <location>
        <begin position="123"/>
        <end position="149"/>
    </location>
</feature>
<evidence type="ECO:0000256" key="2">
    <source>
        <dbReference type="SAM" id="Phobius"/>
    </source>
</evidence>
<dbReference type="EMBL" id="JBBEST010000013">
    <property type="protein sequence ID" value="MFM1348660.1"/>
    <property type="molecule type" value="Genomic_DNA"/>
</dbReference>
<evidence type="ECO:0008006" key="5">
    <source>
        <dbReference type="Google" id="ProtNLM"/>
    </source>
</evidence>
<keyword evidence="4" id="KW-1185">Reference proteome</keyword>
<accession>A0ABW9F3X1</accession>